<feature type="transmembrane region" description="Helical" evidence="7">
    <location>
        <begin position="309"/>
        <end position="333"/>
    </location>
</feature>
<feature type="transmembrane region" description="Helical" evidence="7">
    <location>
        <begin position="6"/>
        <end position="24"/>
    </location>
</feature>
<sequence>MYTGQILLQLIVILLAVQLFGYLSKWVGVQWVIGEILAGLVLGPSLLGGIFPGVEALLFPTATLPMLQTLGDIGLILYMFSLGTRLDVQLMLRHSKQAAIVSACGILLPFASGSILAYFLYPYFAGPRAAFVPFVLLMGTAMSITAFPVLARLLAEKRMLGTKVGMLALTCASVDDVVAWCLLAFVVATIHAHDFTSIFLIVGLTVAFIGVMLLVVRPLLKYAVQRVSSPHLLLAINMGVLLLASFSTNAIGIHPIFGAFLTGVIVPRKVRFVGQVRSLDQVNNLLFLPLFFVFSGLRTQIGLIQGPALLGICALILGVACLGKILGGALPVAFSGESWHTAISLGVLMNTRGLVELIVLNIGYELGILSPTLFAMLVIMALVTTMMASPLLPLLGYRTSLMPTETISEQLDGAMALGVSGEGADE</sequence>
<keyword evidence="5" id="KW-0406">Ion transport</keyword>
<keyword evidence="2" id="KW-0813">Transport</keyword>
<name>A0ABQ3V5E7_9CHLR</name>
<dbReference type="Pfam" id="PF00999">
    <property type="entry name" value="Na_H_Exchanger"/>
    <property type="match status" value="1"/>
</dbReference>
<evidence type="ECO:0000256" key="5">
    <source>
        <dbReference type="ARBA" id="ARBA00023065"/>
    </source>
</evidence>
<accession>A0ABQ3V5E7</accession>
<keyword evidence="10" id="KW-1185">Reference proteome</keyword>
<gene>
    <name evidence="9" type="ORF">KSB_86130</name>
</gene>
<feature type="transmembrane region" description="Helical" evidence="7">
    <location>
        <begin position="31"/>
        <end position="51"/>
    </location>
</feature>
<reference evidence="9 10" key="1">
    <citation type="journal article" date="2021" name="Int. J. Syst. Evol. Microbiol.">
        <title>Reticulibacter mediterranei gen. nov., sp. nov., within the new family Reticulibacteraceae fam. nov., and Ktedonospora formicarum gen. nov., sp. nov., Ktedonobacter robiniae sp. nov., Dictyobacter formicarum sp. nov. and Dictyobacter arantiisoli sp. nov., belonging to the class Ktedonobacteria.</title>
        <authorList>
            <person name="Yabe S."/>
            <person name="Zheng Y."/>
            <person name="Wang C.M."/>
            <person name="Sakai Y."/>
            <person name="Abe K."/>
            <person name="Yokota A."/>
            <person name="Donadio S."/>
            <person name="Cavaletti L."/>
            <person name="Monciardini P."/>
        </authorList>
    </citation>
    <scope>NUCLEOTIDE SEQUENCE [LARGE SCALE GENOMIC DNA]</scope>
    <source>
        <strain evidence="9 10">SOSP1-30</strain>
    </source>
</reference>
<comment type="subcellular location">
    <subcellularLocation>
        <location evidence="1">Membrane</location>
        <topology evidence="1">Multi-pass membrane protein</topology>
    </subcellularLocation>
</comment>
<evidence type="ECO:0000256" key="4">
    <source>
        <dbReference type="ARBA" id="ARBA00022989"/>
    </source>
</evidence>
<keyword evidence="6 7" id="KW-0472">Membrane</keyword>
<keyword evidence="4 7" id="KW-1133">Transmembrane helix</keyword>
<evidence type="ECO:0000259" key="8">
    <source>
        <dbReference type="Pfam" id="PF00999"/>
    </source>
</evidence>
<feature type="transmembrane region" description="Helical" evidence="7">
    <location>
        <begin position="57"/>
        <end position="80"/>
    </location>
</feature>
<feature type="transmembrane region" description="Helical" evidence="7">
    <location>
        <begin position="281"/>
        <end position="297"/>
    </location>
</feature>
<dbReference type="Proteomes" id="UP000654345">
    <property type="component" value="Unassembled WGS sequence"/>
</dbReference>
<dbReference type="EMBL" id="BNJG01000004">
    <property type="protein sequence ID" value="GHO60138.1"/>
    <property type="molecule type" value="Genomic_DNA"/>
</dbReference>
<dbReference type="Gene3D" id="1.20.1530.20">
    <property type="match status" value="1"/>
</dbReference>
<evidence type="ECO:0000256" key="6">
    <source>
        <dbReference type="ARBA" id="ARBA00023136"/>
    </source>
</evidence>
<feature type="domain" description="Cation/H+ exchanger transmembrane" evidence="8">
    <location>
        <begin position="19"/>
        <end position="390"/>
    </location>
</feature>
<evidence type="ECO:0000256" key="3">
    <source>
        <dbReference type="ARBA" id="ARBA00022692"/>
    </source>
</evidence>
<feature type="transmembrane region" description="Helical" evidence="7">
    <location>
        <begin position="232"/>
        <end position="261"/>
    </location>
</feature>
<feature type="transmembrane region" description="Helical" evidence="7">
    <location>
        <begin position="339"/>
        <end position="360"/>
    </location>
</feature>
<dbReference type="InterPro" id="IPR038770">
    <property type="entry name" value="Na+/solute_symporter_sf"/>
</dbReference>
<evidence type="ECO:0000313" key="9">
    <source>
        <dbReference type="EMBL" id="GHO60138.1"/>
    </source>
</evidence>
<comment type="caution">
    <text evidence="9">The sequence shown here is derived from an EMBL/GenBank/DDBJ whole genome shotgun (WGS) entry which is preliminary data.</text>
</comment>
<proteinExistence type="predicted"/>
<evidence type="ECO:0000256" key="7">
    <source>
        <dbReference type="SAM" id="Phobius"/>
    </source>
</evidence>
<feature type="transmembrane region" description="Helical" evidence="7">
    <location>
        <begin position="372"/>
        <end position="392"/>
    </location>
</feature>
<protein>
    <recommendedName>
        <fullName evidence="8">Cation/H+ exchanger transmembrane domain-containing protein</fullName>
    </recommendedName>
</protein>
<organism evidence="9 10">
    <name type="scientific">Ktedonobacter robiniae</name>
    <dbReference type="NCBI Taxonomy" id="2778365"/>
    <lineage>
        <taxon>Bacteria</taxon>
        <taxon>Bacillati</taxon>
        <taxon>Chloroflexota</taxon>
        <taxon>Ktedonobacteria</taxon>
        <taxon>Ktedonobacterales</taxon>
        <taxon>Ktedonobacteraceae</taxon>
        <taxon>Ktedonobacter</taxon>
    </lineage>
</organism>
<dbReference type="RefSeq" id="WP_201376307.1">
    <property type="nucleotide sequence ID" value="NZ_BNJG01000004.1"/>
</dbReference>
<dbReference type="PANTHER" id="PTHR32468:SF0">
    <property type="entry name" value="K(+)_H(+) ANTIPORTER 1"/>
    <property type="match status" value="1"/>
</dbReference>
<feature type="transmembrane region" description="Helical" evidence="7">
    <location>
        <begin position="198"/>
        <end position="220"/>
    </location>
</feature>
<keyword evidence="3 7" id="KW-0812">Transmembrane</keyword>
<evidence type="ECO:0000313" key="10">
    <source>
        <dbReference type="Proteomes" id="UP000654345"/>
    </source>
</evidence>
<feature type="transmembrane region" description="Helical" evidence="7">
    <location>
        <begin position="130"/>
        <end position="155"/>
    </location>
</feature>
<feature type="transmembrane region" description="Helical" evidence="7">
    <location>
        <begin position="167"/>
        <end position="192"/>
    </location>
</feature>
<dbReference type="InterPro" id="IPR006153">
    <property type="entry name" value="Cation/H_exchanger_TM"/>
</dbReference>
<feature type="transmembrane region" description="Helical" evidence="7">
    <location>
        <begin position="100"/>
        <end position="124"/>
    </location>
</feature>
<evidence type="ECO:0000256" key="1">
    <source>
        <dbReference type="ARBA" id="ARBA00004141"/>
    </source>
</evidence>
<evidence type="ECO:0000256" key="2">
    <source>
        <dbReference type="ARBA" id="ARBA00022448"/>
    </source>
</evidence>
<dbReference type="PANTHER" id="PTHR32468">
    <property type="entry name" value="CATION/H + ANTIPORTER"/>
    <property type="match status" value="1"/>
</dbReference>
<dbReference type="InterPro" id="IPR050794">
    <property type="entry name" value="CPA2_transporter"/>
</dbReference>